<proteinExistence type="predicted"/>
<name>A0AAX4JK72_9TREE</name>
<sequence length="163" mass="18017">MFLKVWQLSILLNFLPILITAFPAESVIKRDNTDPSAFSKATGEFGNLKFELDPSTCIAQGYLRFCNEQVSGSNLPIYIPKNTENTVNSEWVISAYKPNDDGSWQDSKPFKSLTCTIGVAGSRPEDISTLSIHTSKPFISKSLGQNLLHLNCNDEEGDIDKGI</sequence>
<dbReference type="GeneID" id="91091338"/>
<keyword evidence="3" id="KW-1185">Reference proteome</keyword>
<evidence type="ECO:0000313" key="3">
    <source>
        <dbReference type="Proteomes" id="UP001355207"/>
    </source>
</evidence>
<dbReference type="RefSeq" id="XP_066072562.1">
    <property type="nucleotide sequence ID" value="XM_066216465.1"/>
</dbReference>
<dbReference type="EMBL" id="CP144098">
    <property type="protein sequence ID" value="WWC85799.1"/>
    <property type="molecule type" value="Genomic_DNA"/>
</dbReference>
<dbReference type="Proteomes" id="UP001355207">
    <property type="component" value="Chromosome 1"/>
</dbReference>
<keyword evidence="1" id="KW-0732">Signal</keyword>
<evidence type="ECO:0000313" key="2">
    <source>
        <dbReference type="EMBL" id="WWC85799.1"/>
    </source>
</evidence>
<feature type="signal peptide" evidence="1">
    <location>
        <begin position="1"/>
        <end position="21"/>
    </location>
</feature>
<feature type="chain" id="PRO_5043321089" evidence="1">
    <location>
        <begin position="22"/>
        <end position="163"/>
    </location>
</feature>
<evidence type="ECO:0000256" key="1">
    <source>
        <dbReference type="SAM" id="SignalP"/>
    </source>
</evidence>
<accession>A0AAX4JK72</accession>
<organism evidence="2 3">
    <name type="scientific">Kwoniella dendrophila CBS 6074</name>
    <dbReference type="NCBI Taxonomy" id="1295534"/>
    <lineage>
        <taxon>Eukaryota</taxon>
        <taxon>Fungi</taxon>
        <taxon>Dikarya</taxon>
        <taxon>Basidiomycota</taxon>
        <taxon>Agaricomycotina</taxon>
        <taxon>Tremellomycetes</taxon>
        <taxon>Tremellales</taxon>
        <taxon>Cryptococcaceae</taxon>
        <taxon>Kwoniella</taxon>
    </lineage>
</organism>
<reference evidence="2 3" key="1">
    <citation type="submission" date="2024-01" db="EMBL/GenBank/DDBJ databases">
        <title>Comparative genomics of Cryptococcus and Kwoniella reveals pathogenesis evolution and contrasting modes of karyotype evolution via chromosome fusion or intercentromeric recombination.</title>
        <authorList>
            <person name="Coelho M.A."/>
            <person name="David-Palma M."/>
            <person name="Shea T."/>
            <person name="Bowers K."/>
            <person name="McGinley-Smith S."/>
            <person name="Mohammad A.W."/>
            <person name="Gnirke A."/>
            <person name="Yurkov A.M."/>
            <person name="Nowrousian M."/>
            <person name="Sun S."/>
            <person name="Cuomo C.A."/>
            <person name="Heitman J."/>
        </authorList>
    </citation>
    <scope>NUCLEOTIDE SEQUENCE [LARGE SCALE GENOMIC DNA]</scope>
    <source>
        <strain evidence="2 3">CBS 6074</strain>
    </source>
</reference>
<gene>
    <name evidence="2" type="ORF">L201_000666</name>
</gene>
<dbReference type="AlphaFoldDB" id="A0AAX4JK72"/>
<protein>
    <submittedName>
        <fullName evidence="2">Uncharacterized protein</fullName>
    </submittedName>
</protein>